<feature type="region of interest" description="Disordered" evidence="8">
    <location>
        <begin position="1"/>
        <end position="148"/>
    </location>
</feature>
<evidence type="ECO:0000256" key="5">
    <source>
        <dbReference type="ARBA" id="ARBA00023163"/>
    </source>
</evidence>
<dbReference type="FunFam" id="3.30.730.10:FF:000001">
    <property type="entry name" value="Ethylene-responsive transcription factor 2"/>
    <property type="match status" value="1"/>
</dbReference>
<organism evidence="10 11">
    <name type="scientific">Musa balbisiana</name>
    <name type="common">Banana</name>
    <dbReference type="NCBI Taxonomy" id="52838"/>
    <lineage>
        <taxon>Eukaryota</taxon>
        <taxon>Viridiplantae</taxon>
        <taxon>Streptophyta</taxon>
        <taxon>Embryophyta</taxon>
        <taxon>Tracheophyta</taxon>
        <taxon>Spermatophyta</taxon>
        <taxon>Magnoliopsida</taxon>
        <taxon>Liliopsida</taxon>
        <taxon>Zingiberales</taxon>
        <taxon>Musaceae</taxon>
        <taxon>Musa</taxon>
    </lineage>
</organism>
<evidence type="ECO:0000256" key="4">
    <source>
        <dbReference type="ARBA" id="ARBA00023159"/>
    </source>
</evidence>
<feature type="region of interest" description="Disordered" evidence="8">
    <location>
        <begin position="248"/>
        <end position="273"/>
    </location>
</feature>
<feature type="compositionally biased region" description="Low complexity" evidence="8">
    <location>
        <begin position="85"/>
        <end position="113"/>
    </location>
</feature>
<evidence type="ECO:0000259" key="9">
    <source>
        <dbReference type="PROSITE" id="PS51032"/>
    </source>
</evidence>
<sequence>MGEREADNGEEKEWDKAKVEEKKKPEREEVTKEMEMESRGGEEEEEWEKAKVKKDFQGERKEVTESSERRRRQKWEEELIHDCEANSSFSTITASSSSSSLSSITSSCPSASSKKIKEASKGGSKRVVETTAGGGGGGEARKRSKDGKHPVFRGVRMRNWGKWVSEIREPRKKSRIWLGTFPTAEMAARAHDVAALTIKGQSAHLNFPELAAQLPRPASASPKDIQAAAMLAAATFCATGLTPCTSSECSGADHAEPPTARSPASTTSSSDNDDALFDLPDLCLDLREGVCYSSSSSWLPCADEDYVEFRVDEPFLWE</sequence>
<evidence type="ECO:0000256" key="6">
    <source>
        <dbReference type="ARBA" id="ARBA00023242"/>
    </source>
</evidence>
<evidence type="ECO:0000256" key="7">
    <source>
        <dbReference type="ARBA" id="ARBA00024343"/>
    </source>
</evidence>
<dbReference type="InterPro" id="IPR001471">
    <property type="entry name" value="AP2/ERF_dom"/>
</dbReference>
<dbReference type="InterPro" id="IPR016177">
    <property type="entry name" value="DNA-bd_dom_sf"/>
</dbReference>
<dbReference type="PANTHER" id="PTHR31985">
    <property type="entry name" value="ETHYLENE-RESPONSIVE TRANSCRIPTION FACTOR ERF042-RELATED"/>
    <property type="match status" value="1"/>
</dbReference>
<evidence type="ECO:0000256" key="8">
    <source>
        <dbReference type="SAM" id="MobiDB-lite"/>
    </source>
</evidence>
<accession>A0A4S8JW74</accession>
<gene>
    <name evidence="10" type="ORF">C4D60_Mb05t14800</name>
</gene>
<dbReference type="InterPro" id="IPR036955">
    <property type="entry name" value="AP2/ERF_dom_sf"/>
</dbReference>
<keyword evidence="2" id="KW-0805">Transcription regulation</keyword>
<reference evidence="10 11" key="1">
    <citation type="journal article" date="2019" name="Nat. Plants">
        <title>Genome sequencing of Musa balbisiana reveals subgenome evolution and function divergence in polyploid bananas.</title>
        <authorList>
            <person name="Yao X."/>
        </authorList>
    </citation>
    <scope>NUCLEOTIDE SEQUENCE [LARGE SCALE GENOMIC DNA]</scope>
    <source>
        <strain evidence="11">cv. DH-PKW</strain>
        <tissue evidence="10">Leaves</tissue>
    </source>
</reference>
<keyword evidence="4" id="KW-0010">Activator</keyword>
<name>A0A4S8JW74_MUSBA</name>
<dbReference type="Gene3D" id="3.30.730.10">
    <property type="entry name" value="AP2/ERF domain"/>
    <property type="match status" value="1"/>
</dbReference>
<dbReference type="InterPro" id="IPR051032">
    <property type="entry name" value="AP2/ERF_TF_ERF_subfamily"/>
</dbReference>
<dbReference type="AlphaFoldDB" id="A0A4S8JW74"/>
<dbReference type="GO" id="GO:0003700">
    <property type="term" value="F:DNA-binding transcription factor activity"/>
    <property type="evidence" value="ECO:0007669"/>
    <property type="project" value="InterPro"/>
</dbReference>
<dbReference type="PANTHER" id="PTHR31985:SF130">
    <property type="entry name" value="ETHYLENE-RESPONSIVE TRANSCRIPTION FACTOR ERF034"/>
    <property type="match status" value="1"/>
</dbReference>
<dbReference type="EMBL" id="PYDT01000003">
    <property type="protein sequence ID" value="THU66499.1"/>
    <property type="molecule type" value="Genomic_DNA"/>
</dbReference>
<keyword evidence="3" id="KW-0238">DNA-binding</keyword>
<feature type="domain" description="AP2/ERF" evidence="9">
    <location>
        <begin position="151"/>
        <end position="208"/>
    </location>
</feature>
<feature type="compositionally biased region" description="Basic and acidic residues" evidence="8">
    <location>
        <begin position="48"/>
        <end position="84"/>
    </location>
</feature>
<dbReference type="CDD" id="cd00018">
    <property type="entry name" value="AP2"/>
    <property type="match status" value="1"/>
</dbReference>
<comment type="caution">
    <text evidence="10">The sequence shown here is derived from an EMBL/GenBank/DDBJ whole genome shotgun (WGS) entry which is preliminary data.</text>
</comment>
<feature type="compositionally biased region" description="Basic and acidic residues" evidence="8">
    <location>
        <begin position="1"/>
        <end position="41"/>
    </location>
</feature>
<evidence type="ECO:0000256" key="3">
    <source>
        <dbReference type="ARBA" id="ARBA00023125"/>
    </source>
</evidence>
<evidence type="ECO:0000256" key="2">
    <source>
        <dbReference type="ARBA" id="ARBA00023015"/>
    </source>
</evidence>
<dbReference type="PRINTS" id="PR00367">
    <property type="entry name" value="ETHRSPELEMNT"/>
</dbReference>
<protein>
    <recommendedName>
        <fullName evidence="9">AP2/ERF domain-containing protein</fullName>
    </recommendedName>
</protein>
<dbReference type="GO" id="GO:0005634">
    <property type="term" value="C:nucleus"/>
    <property type="evidence" value="ECO:0007669"/>
    <property type="project" value="UniProtKB-SubCell"/>
</dbReference>
<keyword evidence="5" id="KW-0804">Transcription</keyword>
<comment type="subcellular location">
    <subcellularLocation>
        <location evidence="1">Nucleus</location>
    </subcellularLocation>
</comment>
<keyword evidence="11" id="KW-1185">Reference proteome</keyword>
<evidence type="ECO:0000313" key="10">
    <source>
        <dbReference type="EMBL" id="THU66499.1"/>
    </source>
</evidence>
<dbReference type="SMART" id="SM00380">
    <property type="entry name" value="AP2"/>
    <property type="match status" value="1"/>
</dbReference>
<feature type="compositionally biased region" description="Low complexity" evidence="8">
    <location>
        <begin position="257"/>
        <end position="270"/>
    </location>
</feature>
<dbReference type="Pfam" id="PF00847">
    <property type="entry name" value="AP2"/>
    <property type="match status" value="1"/>
</dbReference>
<proteinExistence type="inferred from homology"/>
<keyword evidence="6" id="KW-0539">Nucleus</keyword>
<evidence type="ECO:0000256" key="1">
    <source>
        <dbReference type="ARBA" id="ARBA00004123"/>
    </source>
</evidence>
<comment type="similarity">
    <text evidence="7">Belongs to the AP2/ERF transcription factor family. ERF subfamily.</text>
</comment>
<dbReference type="SUPFAM" id="SSF54171">
    <property type="entry name" value="DNA-binding domain"/>
    <property type="match status" value="1"/>
</dbReference>
<dbReference type="GO" id="GO:0003677">
    <property type="term" value="F:DNA binding"/>
    <property type="evidence" value="ECO:0007669"/>
    <property type="project" value="UniProtKB-KW"/>
</dbReference>
<dbReference type="Proteomes" id="UP000317650">
    <property type="component" value="Chromosome 5"/>
</dbReference>
<dbReference type="PROSITE" id="PS51032">
    <property type="entry name" value="AP2_ERF"/>
    <property type="match status" value="1"/>
</dbReference>
<evidence type="ECO:0000313" key="11">
    <source>
        <dbReference type="Proteomes" id="UP000317650"/>
    </source>
</evidence>